<dbReference type="InterPro" id="IPR002523">
    <property type="entry name" value="MgTranspt_CorA/ZnTranspt_ZntB"/>
</dbReference>
<organism evidence="7 8">
    <name type="scientific">Bimuria novae-zelandiae CBS 107.79</name>
    <dbReference type="NCBI Taxonomy" id="1447943"/>
    <lineage>
        <taxon>Eukaryota</taxon>
        <taxon>Fungi</taxon>
        <taxon>Dikarya</taxon>
        <taxon>Ascomycota</taxon>
        <taxon>Pezizomycotina</taxon>
        <taxon>Dothideomycetes</taxon>
        <taxon>Pleosporomycetidae</taxon>
        <taxon>Pleosporales</taxon>
        <taxon>Massarineae</taxon>
        <taxon>Didymosphaeriaceae</taxon>
        <taxon>Bimuria</taxon>
    </lineage>
</organism>
<feature type="transmembrane region" description="Helical" evidence="6">
    <location>
        <begin position="377"/>
        <end position="399"/>
    </location>
</feature>
<evidence type="ECO:0000256" key="4">
    <source>
        <dbReference type="ARBA" id="ARBA00023136"/>
    </source>
</evidence>
<feature type="compositionally biased region" description="Polar residues" evidence="5">
    <location>
        <begin position="487"/>
        <end position="506"/>
    </location>
</feature>
<evidence type="ECO:0000256" key="1">
    <source>
        <dbReference type="ARBA" id="ARBA00004141"/>
    </source>
</evidence>
<evidence type="ECO:0000256" key="3">
    <source>
        <dbReference type="ARBA" id="ARBA00022989"/>
    </source>
</evidence>
<dbReference type="GO" id="GO:0046873">
    <property type="term" value="F:metal ion transmembrane transporter activity"/>
    <property type="evidence" value="ECO:0007669"/>
    <property type="project" value="InterPro"/>
</dbReference>
<evidence type="ECO:0000256" key="5">
    <source>
        <dbReference type="SAM" id="MobiDB-lite"/>
    </source>
</evidence>
<gene>
    <name evidence="7" type="ORF">BU23DRAFT_175457</name>
</gene>
<feature type="region of interest" description="Disordered" evidence="5">
    <location>
        <begin position="479"/>
        <end position="508"/>
    </location>
</feature>
<sequence>MDSSHLSMVPGPTVGRFIVVEIMSPEIVLALHMALEYYFTIPKAIDLYAGWSTLAKRTQNDELIREGTRRVRHYTIDFLYVVVHADRVKLSSWHKQRTSPLYDDKFPADSYVGRGTTVLQLSEELRSERSEISDTFRPWNILVLPAMPRLRNWREDQPLKDTRFANSAEAWAWAIWNEHNLAYDEMYNLFSNISDKVSPPKDFMYNLNHIDKLIFDDENYTKSKLYFWAYQSLEIIQSKVMTIIRRWIQYRPHLEPTQLGRVGKRGRMALHIARMQRLIDDMDACIEDFRDFVKDCKAKQHEIAALRDGLFNGSAVLESRNSLRTADQSLEQTKTAIAQGENIKVLTLVSIFFLPLAFVTSVFGMTNLPESGNMKAFAISLVCICVPAYLVIGTIMDLWRPTIQWLLNQIPPRWRSPRFHVFRTMALRSMTRETARMALVSVKPHQSKIAEKASRPSYTEANIATLANESDFLEKKAQENQGGIGTGTQETDQSHSEPNTKTNATEGHSIAEVLDIVAKVSETLTNQHGKSPFGIAGFDSQKWNLKPWNRSSNKQNLGSDRDIELAEGSHPK</sequence>
<dbReference type="OrthoDB" id="426293at2759"/>
<dbReference type="EMBL" id="ML976692">
    <property type="protein sequence ID" value="KAF1971535.1"/>
    <property type="molecule type" value="Genomic_DNA"/>
</dbReference>
<protein>
    <submittedName>
        <fullName evidence="7">Uncharacterized protein</fullName>
    </submittedName>
</protein>
<name>A0A6A5V346_9PLEO</name>
<proteinExistence type="predicted"/>
<feature type="region of interest" description="Disordered" evidence="5">
    <location>
        <begin position="546"/>
        <end position="572"/>
    </location>
</feature>
<evidence type="ECO:0000256" key="6">
    <source>
        <dbReference type="SAM" id="Phobius"/>
    </source>
</evidence>
<reference evidence="7" key="1">
    <citation type="journal article" date="2020" name="Stud. Mycol.">
        <title>101 Dothideomycetes genomes: a test case for predicting lifestyles and emergence of pathogens.</title>
        <authorList>
            <person name="Haridas S."/>
            <person name="Albert R."/>
            <person name="Binder M."/>
            <person name="Bloem J."/>
            <person name="Labutti K."/>
            <person name="Salamov A."/>
            <person name="Andreopoulos B."/>
            <person name="Baker S."/>
            <person name="Barry K."/>
            <person name="Bills G."/>
            <person name="Bluhm B."/>
            <person name="Cannon C."/>
            <person name="Castanera R."/>
            <person name="Culley D."/>
            <person name="Daum C."/>
            <person name="Ezra D."/>
            <person name="Gonzalez J."/>
            <person name="Henrissat B."/>
            <person name="Kuo A."/>
            <person name="Liang C."/>
            <person name="Lipzen A."/>
            <person name="Lutzoni F."/>
            <person name="Magnuson J."/>
            <person name="Mondo S."/>
            <person name="Nolan M."/>
            <person name="Ohm R."/>
            <person name="Pangilinan J."/>
            <person name="Park H.-J."/>
            <person name="Ramirez L."/>
            <person name="Alfaro M."/>
            <person name="Sun H."/>
            <person name="Tritt A."/>
            <person name="Yoshinaga Y."/>
            <person name="Zwiers L.-H."/>
            <person name="Turgeon B."/>
            <person name="Goodwin S."/>
            <person name="Spatafora J."/>
            <person name="Crous P."/>
            <person name="Grigoriev I."/>
        </authorList>
    </citation>
    <scope>NUCLEOTIDE SEQUENCE</scope>
    <source>
        <strain evidence="7">CBS 107.79</strain>
    </source>
</reference>
<feature type="compositionally biased region" description="Polar residues" evidence="5">
    <location>
        <begin position="549"/>
        <end position="558"/>
    </location>
</feature>
<dbReference type="Pfam" id="PF01544">
    <property type="entry name" value="CorA"/>
    <property type="match status" value="1"/>
</dbReference>
<dbReference type="InterPro" id="IPR045863">
    <property type="entry name" value="CorA_TM1_TM2"/>
</dbReference>
<dbReference type="AlphaFoldDB" id="A0A6A5V346"/>
<feature type="transmembrane region" description="Helical" evidence="6">
    <location>
        <begin position="345"/>
        <end position="365"/>
    </location>
</feature>
<evidence type="ECO:0000313" key="8">
    <source>
        <dbReference type="Proteomes" id="UP000800036"/>
    </source>
</evidence>
<feature type="compositionally biased region" description="Basic and acidic residues" evidence="5">
    <location>
        <begin position="559"/>
        <end position="572"/>
    </location>
</feature>
<keyword evidence="3 6" id="KW-1133">Transmembrane helix</keyword>
<dbReference type="Gene3D" id="1.20.58.340">
    <property type="entry name" value="Magnesium transport protein CorA, transmembrane region"/>
    <property type="match status" value="1"/>
</dbReference>
<evidence type="ECO:0000313" key="7">
    <source>
        <dbReference type="EMBL" id="KAF1971535.1"/>
    </source>
</evidence>
<comment type="subcellular location">
    <subcellularLocation>
        <location evidence="1">Membrane</location>
        <topology evidence="1">Multi-pass membrane protein</topology>
    </subcellularLocation>
</comment>
<dbReference type="SUPFAM" id="SSF144083">
    <property type="entry name" value="Magnesium transport protein CorA, transmembrane region"/>
    <property type="match status" value="1"/>
</dbReference>
<keyword evidence="4 6" id="KW-0472">Membrane</keyword>
<evidence type="ECO:0000256" key="2">
    <source>
        <dbReference type="ARBA" id="ARBA00022692"/>
    </source>
</evidence>
<keyword evidence="8" id="KW-1185">Reference proteome</keyword>
<dbReference type="GO" id="GO:0016020">
    <property type="term" value="C:membrane"/>
    <property type="evidence" value="ECO:0007669"/>
    <property type="project" value="UniProtKB-SubCell"/>
</dbReference>
<dbReference type="Proteomes" id="UP000800036">
    <property type="component" value="Unassembled WGS sequence"/>
</dbReference>
<accession>A0A6A5V346</accession>
<keyword evidence="2 6" id="KW-0812">Transmembrane</keyword>